<dbReference type="Pfam" id="PF00672">
    <property type="entry name" value="HAMP"/>
    <property type="match status" value="1"/>
</dbReference>
<reference evidence="3" key="1">
    <citation type="submission" date="2024-05" db="EMBL/GenBank/DDBJ databases">
        <title>Genome sequencing of novel strain.</title>
        <authorList>
            <person name="Ganbat D."/>
            <person name="Ganbat S."/>
            <person name="Lee S.-J."/>
        </authorList>
    </citation>
    <scope>NUCLEOTIDE SEQUENCE</scope>
    <source>
        <strain evidence="3">SMD15-11</strain>
    </source>
</reference>
<gene>
    <name evidence="3" type="ORF">AAIA72_15130</name>
</gene>
<protein>
    <submittedName>
        <fullName evidence="3">HAMP domain-containing protein</fullName>
    </submittedName>
</protein>
<keyword evidence="1" id="KW-0472">Membrane</keyword>
<dbReference type="AlphaFoldDB" id="A0AB39UUY6"/>
<dbReference type="SUPFAM" id="SSF158472">
    <property type="entry name" value="HAMP domain-like"/>
    <property type="match status" value="1"/>
</dbReference>
<keyword evidence="1" id="KW-1133">Transmembrane helix</keyword>
<feature type="domain" description="HAMP" evidence="2">
    <location>
        <begin position="171"/>
        <end position="225"/>
    </location>
</feature>
<sequence length="345" mass="38117">MVIRWTLQRKLNSVLILCGLVFIGVSAPLISYFSFEAYKAGALEQQARLVGAVRTSAAIATFVANETIAHDVLAGLLQDDEILAAEIRGTDGFVQRADSKEAERVSPGSLTEKRYPLYSPVDESTQVGTLTVWSNDPLIARRARAGVWRNIGLLAGLVMVLSLASVWAANRLAGRPLRELAEQVSRASPEAPGEIRVSRTHRHDEIGLLAESVNRFLQSAHQALTQERTLRERVEKMSRHFNRMFRHSRVGVLVLDSQGMVLHHNPVVFERLIRLGNGEPEDIEAVADLFGAAFASPAEAWQLVSRARHTGLSAEADLALRAAWSEPCWVHLMLATNRTVRFCST</sequence>
<dbReference type="GO" id="GO:0007165">
    <property type="term" value="P:signal transduction"/>
    <property type="evidence" value="ECO:0007669"/>
    <property type="project" value="InterPro"/>
</dbReference>
<feature type="transmembrane region" description="Helical" evidence="1">
    <location>
        <begin position="151"/>
        <end position="169"/>
    </location>
</feature>
<name>A0AB39UUY6_9GAMM</name>
<dbReference type="EMBL" id="CP154858">
    <property type="protein sequence ID" value="XDT72112.1"/>
    <property type="molecule type" value="Genomic_DNA"/>
</dbReference>
<dbReference type="CDD" id="cd06225">
    <property type="entry name" value="HAMP"/>
    <property type="match status" value="1"/>
</dbReference>
<dbReference type="PROSITE" id="PS50885">
    <property type="entry name" value="HAMP"/>
    <property type="match status" value="1"/>
</dbReference>
<proteinExistence type="predicted"/>
<organism evidence="3">
    <name type="scientific">Thermohahella caldifontis</name>
    <dbReference type="NCBI Taxonomy" id="3142973"/>
    <lineage>
        <taxon>Bacteria</taxon>
        <taxon>Pseudomonadati</taxon>
        <taxon>Pseudomonadota</taxon>
        <taxon>Gammaproteobacteria</taxon>
        <taxon>Oceanospirillales</taxon>
        <taxon>Hahellaceae</taxon>
        <taxon>Thermohahella</taxon>
    </lineage>
</organism>
<dbReference type="InterPro" id="IPR003660">
    <property type="entry name" value="HAMP_dom"/>
</dbReference>
<evidence type="ECO:0000313" key="3">
    <source>
        <dbReference type="EMBL" id="XDT72112.1"/>
    </source>
</evidence>
<keyword evidence="1" id="KW-0812">Transmembrane</keyword>
<feature type="transmembrane region" description="Helical" evidence="1">
    <location>
        <begin position="14"/>
        <end position="35"/>
    </location>
</feature>
<dbReference type="RefSeq" id="WP_369601127.1">
    <property type="nucleotide sequence ID" value="NZ_CP154858.1"/>
</dbReference>
<dbReference type="GO" id="GO:0016020">
    <property type="term" value="C:membrane"/>
    <property type="evidence" value="ECO:0007669"/>
    <property type="project" value="InterPro"/>
</dbReference>
<dbReference type="KEGG" id="tcd:AAIA72_15130"/>
<evidence type="ECO:0000256" key="1">
    <source>
        <dbReference type="SAM" id="Phobius"/>
    </source>
</evidence>
<dbReference type="SMART" id="SM00304">
    <property type="entry name" value="HAMP"/>
    <property type="match status" value="1"/>
</dbReference>
<dbReference type="Gene3D" id="6.10.340.10">
    <property type="match status" value="1"/>
</dbReference>
<evidence type="ECO:0000259" key="2">
    <source>
        <dbReference type="PROSITE" id="PS50885"/>
    </source>
</evidence>
<accession>A0AB39UUY6</accession>